<dbReference type="InterPro" id="IPR014710">
    <property type="entry name" value="RmlC-like_jellyroll"/>
</dbReference>
<dbReference type="InterPro" id="IPR012318">
    <property type="entry name" value="HTH_CRP"/>
</dbReference>
<evidence type="ECO:0000256" key="3">
    <source>
        <dbReference type="ARBA" id="ARBA00023163"/>
    </source>
</evidence>
<accession>A0ABU3PA70</accession>
<evidence type="ECO:0000256" key="1">
    <source>
        <dbReference type="ARBA" id="ARBA00023015"/>
    </source>
</evidence>
<evidence type="ECO:0000259" key="4">
    <source>
        <dbReference type="PROSITE" id="PS51063"/>
    </source>
</evidence>
<keyword evidence="3" id="KW-0804">Transcription</keyword>
<comment type="caution">
    <text evidence="5">The sequence shown here is derived from an EMBL/GenBank/DDBJ whole genome shotgun (WGS) entry which is preliminary data.</text>
</comment>
<dbReference type="InterPro" id="IPR036390">
    <property type="entry name" value="WH_DNA-bd_sf"/>
</dbReference>
<evidence type="ECO:0000256" key="2">
    <source>
        <dbReference type="ARBA" id="ARBA00023125"/>
    </source>
</evidence>
<dbReference type="InterPro" id="IPR050397">
    <property type="entry name" value="Env_Response_Regulators"/>
</dbReference>
<dbReference type="RefSeq" id="WP_315650052.1">
    <property type="nucleotide sequence ID" value="NZ_JAVXZY010000003.1"/>
</dbReference>
<dbReference type="Gene3D" id="1.10.10.10">
    <property type="entry name" value="Winged helix-like DNA-binding domain superfamily/Winged helix DNA-binding domain"/>
    <property type="match status" value="1"/>
</dbReference>
<dbReference type="Proteomes" id="UP001246372">
    <property type="component" value="Unassembled WGS sequence"/>
</dbReference>
<keyword evidence="6" id="KW-1185">Reference proteome</keyword>
<keyword evidence="1" id="KW-0805">Transcription regulation</keyword>
<dbReference type="Pfam" id="PF00027">
    <property type="entry name" value="cNMP_binding"/>
    <property type="match status" value="1"/>
</dbReference>
<feature type="domain" description="HTH crp-type" evidence="4">
    <location>
        <begin position="143"/>
        <end position="213"/>
    </location>
</feature>
<evidence type="ECO:0000313" key="6">
    <source>
        <dbReference type="Proteomes" id="UP001246372"/>
    </source>
</evidence>
<dbReference type="SMART" id="SM00100">
    <property type="entry name" value="cNMP"/>
    <property type="match status" value="1"/>
</dbReference>
<evidence type="ECO:0000313" key="5">
    <source>
        <dbReference type="EMBL" id="MDT8999490.1"/>
    </source>
</evidence>
<dbReference type="EMBL" id="JAVXZY010000003">
    <property type="protein sequence ID" value="MDT8999490.1"/>
    <property type="molecule type" value="Genomic_DNA"/>
</dbReference>
<gene>
    <name evidence="5" type="ORF">RQP53_09450</name>
</gene>
<name>A0ABU3PA70_9BURK</name>
<dbReference type="CDD" id="cd00038">
    <property type="entry name" value="CAP_ED"/>
    <property type="match status" value="1"/>
</dbReference>
<dbReference type="PROSITE" id="PS51063">
    <property type="entry name" value="HTH_CRP_2"/>
    <property type="match status" value="1"/>
</dbReference>
<dbReference type="Pfam" id="PF13545">
    <property type="entry name" value="HTH_Crp_2"/>
    <property type="match status" value="1"/>
</dbReference>
<dbReference type="InterPro" id="IPR000595">
    <property type="entry name" value="cNMP-bd_dom"/>
</dbReference>
<dbReference type="PANTHER" id="PTHR24567:SF74">
    <property type="entry name" value="HTH-TYPE TRANSCRIPTIONAL REGULATOR ARCR"/>
    <property type="match status" value="1"/>
</dbReference>
<dbReference type="InterPro" id="IPR036388">
    <property type="entry name" value="WH-like_DNA-bd_sf"/>
</dbReference>
<organism evidence="5 6">
    <name type="scientific">Roseateles aquae</name>
    <dbReference type="NCBI Taxonomy" id="3077235"/>
    <lineage>
        <taxon>Bacteria</taxon>
        <taxon>Pseudomonadati</taxon>
        <taxon>Pseudomonadota</taxon>
        <taxon>Betaproteobacteria</taxon>
        <taxon>Burkholderiales</taxon>
        <taxon>Sphaerotilaceae</taxon>
        <taxon>Roseateles</taxon>
    </lineage>
</organism>
<dbReference type="SUPFAM" id="SSF51206">
    <property type="entry name" value="cAMP-binding domain-like"/>
    <property type="match status" value="1"/>
</dbReference>
<protein>
    <submittedName>
        <fullName evidence="5">Crp/Fnr family transcriptional regulator</fullName>
    </submittedName>
</protein>
<dbReference type="SUPFAM" id="SSF46785">
    <property type="entry name" value="Winged helix' DNA-binding domain"/>
    <property type="match status" value="1"/>
</dbReference>
<dbReference type="InterPro" id="IPR018490">
    <property type="entry name" value="cNMP-bd_dom_sf"/>
</dbReference>
<proteinExistence type="predicted"/>
<sequence length="246" mass="26937">MCAEHPSLLNNELLAALPGDVAAALRAQLESVVLTAGSTLYEAGVELSHVYFPVTAVISLVSPMQDGACIEVAVVGREGIAGVCAFMGGGKALSNAVVQRAGLAWRMKAADIARLARDVEPAMQQLLRYTQVLFTQMAQTSACHRHHALAPQLCRWLLEHLDRQAGDEMRVTQERIAVMLGVRREGVTVAALQLQKDGVISYRRGCIRVLDRQRLKTQSCECYEVLEQAYARLRSRAAQQREAELA</sequence>
<dbReference type="Gene3D" id="2.60.120.10">
    <property type="entry name" value="Jelly Rolls"/>
    <property type="match status" value="1"/>
</dbReference>
<dbReference type="PANTHER" id="PTHR24567">
    <property type="entry name" value="CRP FAMILY TRANSCRIPTIONAL REGULATORY PROTEIN"/>
    <property type="match status" value="1"/>
</dbReference>
<reference evidence="5" key="1">
    <citation type="submission" date="2023-09" db="EMBL/GenBank/DDBJ databases">
        <title>Paucibacter sp. APW11 Genome sequencing and assembly.</title>
        <authorList>
            <person name="Kim I."/>
        </authorList>
    </citation>
    <scope>NUCLEOTIDE SEQUENCE</scope>
    <source>
        <strain evidence="5">APW11</strain>
    </source>
</reference>
<keyword evidence="2" id="KW-0238">DNA-binding</keyword>